<dbReference type="EMBL" id="CP001431">
    <property type="protein sequence ID" value="ACT69126.1"/>
    <property type="molecule type" value="Genomic_DNA"/>
</dbReference>
<dbReference type="HOGENOM" id="CLU_1029844_0_0_5"/>
<reference evidence="1 2" key="1">
    <citation type="journal article" date="2009" name="Nucleic Acids Res.">
        <title>Analysis of complete genome sequence of Neorickettsia risticii: causative agent of Potomac horse fever.</title>
        <authorList>
            <person name="Lin M."/>
            <person name="Zhang C."/>
            <person name="Gibson K."/>
            <person name="Rikihisa Y."/>
        </authorList>
    </citation>
    <scope>NUCLEOTIDE SEQUENCE [LARGE SCALE GENOMIC DNA]</scope>
    <source>
        <strain evidence="1 2">Illinois</strain>
    </source>
</reference>
<accession>C6V408</accession>
<organism evidence="1 2">
    <name type="scientific">Neorickettsia risticii (strain Illinois)</name>
    <dbReference type="NCBI Taxonomy" id="434131"/>
    <lineage>
        <taxon>Bacteria</taxon>
        <taxon>Pseudomonadati</taxon>
        <taxon>Pseudomonadota</taxon>
        <taxon>Alphaproteobacteria</taxon>
        <taxon>Rickettsiales</taxon>
        <taxon>Anaplasmataceae</taxon>
        <taxon>Neorickettsia</taxon>
    </lineage>
</organism>
<evidence type="ECO:0000313" key="2">
    <source>
        <dbReference type="Proteomes" id="UP000001627"/>
    </source>
</evidence>
<dbReference type="RefSeq" id="WP_015816017.1">
    <property type="nucleotide sequence ID" value="NC_013009.1"/>
</dbReference>
<dbReference type="STRING" id="434131.NRI_0127"/>
<dbReference type="KEGG" id="nri:NRI_0127"/>
<dbReference type="Proteomes" id="UP000001627">
    <property type="component" value="Chromosome"/>
</dbReference>
<gene>
    <name evidence="1" type="ordered locus">NRI_0127</name>
</gene>
<name>C6V408_NEORI</name>
<proteinExistence type="predicted"/>
<sequence length="275" mass="31637">METLAARRKGDLVVSIVHGNDNDTALVSGANDAMLSLLSYEYSELEGKPFLDILEDADRRKIVEHLEYEDYSIDIGTVLARTRQIHFKTKYGVAIRLKIKIFPSSSTSSREKRYEILGREHSCLDHLAEFRRVRHHYEYSIDEVLRIMDPRSTGEEFVLLSHFCQQYQENCVAGLLQLSNTSVTMMRGVIDILRGTMRHGDQIGIVGKVLVIFIVGCSPELADRPMSRIAERIKRIDNSATLRYFNLLEHPVFDFKTDLLQQKRIFARVVQPSQY</sequence>
<protein>
    <recommendedName>
        <fullName evidence="3">PAS domain-containing protein</fullName>
    </recommendedName>
</protein>
<keyword evidence="2" id="KW-1185">Reference proteome</keyword>
<evidence type="ECO:0008006" key="3">
    <source>
        <dbReference type="Google" id="ProtNLM"/>
    </source>
</evidence>
<evidence type="ECO:0000313" key="1">
    <source>
        <dbReference type="EMBL" id="ACT69126.1"/>
    </source>
</evidence>
<dbReference type="AlphaFoldDB" id="C6V408"/>